<dbReference type="AlphaFoldDB" id="A0A1T2YBK5"/>
<evidence type="ECO:0000313" key="2">
    <source>
        <dbReference type="EMBL" id="OPA89385.1"/>
    </source>
</evidence>
<reference evidence="2 3" key="1">
    <citation type="submission" date="2016-12" db="EMBL/GenBank/DDBJ databases">
        <title>Draft genome sequences of seven strains of Pseudomonas fluorescens that produce 4-formylaminooxyvinylglycine.</title>
        <authorList>
            <person name="Okrent R.A."/>
            <person name="Manning V.A."/>
            <person name="Trippe K.M."/>
        </authorList>
    </citation>
    <scope>NUCLEOTIDE SEQUENCE [LARGE SCALE GENOMIC DNA]</scope>
    <source>
        <strain evidence="2 3">P5A</strain>
    </source>
</reference>
<protein>
    <submittedName>
        <fullName evidence="2">Alkyl hydroperoxide reductase</fullName>
    </submittedName>
</protein>
<dbReference type="Pfam" id="PF00578">
    <property type="entry name" value="AhpC-TSA"/>
    <property type="match status" value="1"/>
</dbReference>
<evidence type="ECO:0000259" key="1">
    <source>
        <dbReference type="PROSITE" id="PS51352"/>
    </source>
</evidence>
<name>A0A1T2YBK5_PSEFL</name>
<organism evidence="2 3">
    <name type="scientific">Pseudomonas fluorescens</name>
    <dbReference type="NCBI Taxonomy" id="294"/>
    <lineage>
        <taxon>Bacteria</taxon>
        <taxon>Pseudomonadati</taxon>
        <taxon>Pseudomonadota</taxon>
        <taxon>Gammaproteobacteria</taxon>
        <taxon>Pseudomonadales</taxon>
        <taxon>Pseudomonadaceae</taxon>
        <taxon>Pseudomonas</taxon>
    </lineage>
</organism>
<proteinExistence type="predicted"/>
<dbReference type="SUPFAM" id="SSF52833">
    <property type="entry name" value="Thioredoxin-like"/>
    <property type="match status" value="1"/>
</dbReference>
<sequence>MSESLNRQLANLHAERLATWAPAALQVNIDQRQRLVDEAQVDDYVQVGDDLDPFVLLDVEGGELNRDLLLADGPAVLIFFRFAGCPACNIALPYYERRLYPRLRELGVPLVAVSPQVPERLIDIKTRHHLQLRVASDPGNNLGRRLGILYSFDEASRNAALAKGNSIGETTGTGTWELPQPTVVVIARDGTVAFVEVSPDWLVRTEAEPVLDVVEQLLAQPPVQRAI</sequence>
<feature type="domain" description="Thioredoxin" evidence="1">
    <location>
        <begin position="45"/>
        <end position="219"/>
    </location>
</feature>
<dbReference type="Gene3D" id="3.40.30.10">
    <property type="entry name" value="Glutaredoxin"/>
    <property type="match status" value="1"/>
</dbReference>
<dbReference type="Proteomes" id="UP000190965">
    <property type="component" value="Unassembled WGS sequence"/>
</dbReference>
<dbReference type="EMBL" id="MSDF01000032">
    <property type="protein sequence ID" value="OPA89385.1"/>
    <property type="molecule type" value="Genomic_DNA"/>
</dbReference>
<dbReference type="RefSeq" id="WP_078741958.1">
    <property type="nucleotide sequence ID" value="NZ_MSDF01000032.1"/>
</dbReference>
<dbReference type="GO" id="GO:0016209">
    <property type="term" value="F:antioxidant activity"/>
    <property type="evidence" value="ECO:0007669"/>
    <property type="project" value="InterPro"/>
</dbReference>
<dbReference type="CDD" id="cd02970">
    <property type="entry name" value="PRX_like2"/>
    <property type="match status" value="1"/>
</dbReference>
<dbReference type="GO" id="GO:0016491">
    <property type="term" value="F:oxidoreductase activity"/>
    <property type="evidence" value="ECO:0007669"/>
    <property type="project" value="InterPro"/>
</dbReference>
<dbReference type="OrthoDB" id="9809746at2"/>
<evidence type="ECO:0000313" key="3">
    <source>
        <dbReference type="Proteomes" id="UP000190965"/>
    </source>
</evidence>
<dbReference type="InterPro" id="IPR036249">
    <property type="entry name" value="Thioredoxin-like_sf"/>
</dbReference>
<dbReference type="InterPro" id="IPR000866">
    <property type="entry name" value="AhpC/TSA"/>
</dbReference>
<comment type="caution">
    <text evidence="2">The sequence shown here is derived from an EMBL/GenBank/DDBJ whole genome shotgun (WGS) entry which is preliminary data.</text>
</comment>
<dbReference type="PROSITE" id="PS51352">
    <property type="entry name" value="THIOREDOXIN_2"/>
    <property type="match status" value="1"/>
</dbReference>
<accession>A0A1T2YBK5</accession>
<gene>
    <name evidence="2" type="ORF">BFW87_22710</name>
</gene>
<dbReference type="InterPro" id="IPR013766">
    <property type="entry name" value="Thioredoxin_domain"/>
</dbReference>